<gene>
    <name evidence="2" type="ORF">GCM10011357_32660</name>
</gene>
<dbReference type="Proteomes" id="UP000614272">
    <property type="component" value="Unassembled WGS sequence"/>
</dbReference>
<dbReference type="NCBIfam" id="TIGR03694">
    <property type="entry name" value="exosort_acyl"/>
    <property type="match status" value="1"/>
</dbReference>
<feature type="compositionally biased region" description="Polar residues" evidence="1">
    <location>
        <begin position="273"/>
        <end position="288"/>
    </location>
</feature>
<feature type="region of interest" description="Disordered" evidence="1">
    <location>
        <begin position="262"/>
        <end position="288"/>
    </location>
</feature>
<evidence type="ECO:0008006" key="4">
    <source>
        <dbReference type="Google" id="ProtNLM"/>
    </source>
</evidence>
<dbReference type="EMBL" id="BMGJ01000016">
    <property type="protein sequence ID" value="GGD75137.1"/>
    <property type="molecule type" value="Genomic_DNA"/>
</dbReference>
<dbReference type="Pfam" id="PF13444">
    <property type="entry name" value="Acetyltransf_5"/>
    <property type="match status" value="1"/>
</dbReference>
<organism evidence="2 3">
    <name type="scientific">Lacimicrobium alkaliphilum</name>
    <dbReference type="NCBI Taxonomy" id="1526571"/>
    <lineage>
        <taxon>Bacteria</taxon>
        <taxon>Pseudomonadati</taxon>
        <taxon>Pseudomonadota</taxon>
        <taxon>Gammaproteobacteria</taxon>
        <taxon>Alteromonadales</taxon>
        <taxon>Alteromonadaceae</taxon>
        <taxon>Lacimicrobium</taxon>
    </lineage>
</organism>
<evidence type="ECO:0000256" key="1">
    <source>
        <dbReference type="SAM" id="MobiDB-lite"/>
    </source>
</evidence>
<protein>
    <recommendedName>
        <fullName evidence="4">PEP-CTERM/exosortase system-associated acyltransferase</fullName>
    </recommendedName>
</protein>
<name>A0ABQ1RRT7_9ALTE</name>
<dbReference type="SUPFAM" id="SSF55729">
    <property type="entry name" value="Acyl-CoA N-acyltransferases (Nat)"/>
    <property type="match status" value="1"/>
</dbReference>
<sequence>MPLIGPVARVALKFFANREAGNISAHFAKYLRPRYAGTQELRETSFRMRHQVYCEELKFEPERASGMETDDFDPHSHHCVIEHKPSGNFAGTVRIVYSGSGNELLPIEKYCAEAISLAEHAPWDFPRGEICEISRLAVPDQFRRRQMDKFKGAATGVINEDSYSEAELRCFPFIAVGLYMAAASIALEQGINHCFVMMEPRLARSLRLVGIPFKQIGPVVDYHGERAPYYINRQVLLDSLPPGFKKLLKYVKDEISSQLGNAPINASKDPKSKASNVGKATSSVNFAI</sequence>
<comment type="caution">
    <text evidence="2">The sequence shown here is derived from an EMBL/GenBank/DDBJ whole genome shotgun (WGS) entry which is preliminary data.</text>
</comment>
<dbReference type="InterPro" id="IPR016181">
    <property type="entry name" value="Acyl_CoA_acyltransferase"/>
</dbReference>
<accession>A0ABQ1RRT7</accession>
<dbReference type="Gene3D" id="3.40.630.30">
    <property type="match status" value="1"/>
</dbReference>
<evidence type="ECO:0000313" key="3">
    <source>
        <dbReference type="Proteomes" id="UP000614272"/>
    </source>
</evidence>
<dbReference type="InterPro" id="IPR022484">
    <property type="entry name" value="PEP-CTERM/exosrtase_acylTfrase"/>
</dbReference>
<keyword evidence="3" id="KW-1185">Reference proteome</keyword>
<reference evidence="3" key="1">
    <citation type="journal article" date="2019" name="Int. J. Syst. Evol. Microbiol.">
        <title>The Global Catalogue of Microorganisms (GCM) 10K type strain sequencing project: providing services to taxonomists for standard genome sequencing and annotation.</title>
        <authorList>
            <consortium name="The Broad Institute Genomics Platform"/>
            <consortium name="The Broad Institute Genome Sequencing Center for Infectious Disease"/>
            <person name="Wu L."/>
            <person name="Ma J."/>
        </authorList>
    </citation>
    <scope>NUCLEOTIDE SEQUENCE [LARGE SCALE GENOMIC DNA]</scope>
    <source>
        <strain evidence="3">CGMCC 1.12923</strain>
    </source>
</reference>
<evidence type="ECO:0000313" key="2">
    <source>
        <dbReference type="EMBL" id="GGD75137.1"/>
    </source>
</evidence>
<proteinExistence type="predicted"/>